<proteinExistence type="predicted"/>
<evidence type="ECO:0000313" key="1">
    <source>
        <dbReference type="EMBL" id="CAG8789896.1"/>
    </source>
</evidence>
<protein>
    <submittedName>
        <fullName evidence="1">33170_t:CDS:1</fullName>
    </submittedName>
</protein>
<dbReference type="EMBL" id="CAJVQC010051081">
    <property type="protein sequence ID" value="CAG8789896.1"/>
    <property type="molecule type" value="Genomic_DNA"/>
</dbReference>
<reference evidence="1" key="1">
    <citation type="submission" date="2021-06" db="EMBL/GenBank/DDBJ databases">
        <authorList>
            <person name="Kallberg Y."/>
            <person name="Tangrot J."/>
            <person name="Rosling A."/>
        </authorList>
    </citation>
    <scope>NUCLEOTIDE SEQUENCE</scope>
    <source>
        <strain evidence="1">MA461A</strain>
    </source>
</reference>
<organism evidence="1 2">
    <name type="scientific">Racocetra persica</name>
    <dbReference type="NCBI Taxonomy" id="160502"/>
    <lineage>
        <taxon>Eukaryota</taxon>
        <taxon>Fungi</taxon>
        <taxon>Fungi incertae sedis</taxon>
        <taxon>Mucoromycota</taxon>
        <taxon>Glomeromycotina</taxon>
        <taxon>Glomeromycetes</taxon>
        <taxon>Diversisporales</taxon>
        <taxon>Gigasporaceae</taxon>
        <taxon>Racocetra</taxon>
    </lineage>
</organism>
<evidence type="ECO:0000313" key="2">
    <source>
        <dbReference type="Proteomes" id="UP000789920"/>
    </source>
</evidence>
<keyword evidence="2" id="KW-1185">Reference proteome</keyword>
<name>A0ACA9RFP1_9GLOM</name>
<comment type="caution">
    <text evidence="1">The sequence shown here is derived from an EMBL/GenBank/DDBJ whole genome shotgun (WGS) entry which is preliminary data.</text>
</comment>
<dbReference type="Proteomes" id="UP000789920">
    <property type="component" value="Unassembled WGS sequence"/>
</dbReference>
<feature type="non-terminal residue" evidence="1">
    <location>
        <position position="81"/>
    </location>
</feature>
<gene>
    <name evidence="1" type="ORF">RPERSI_LOCUS18951</name>
</gene>
<accession>A0ACA9RFP1</accession>
<sequence length="81" mass="9173">MTDISTPYHTTNPPHKEIMEEKTDSSDVRSVQVLSVAYTENDPTTEFFYRPRTLTVLTAMLIGLVYVAMYPEADDTATNIK</sequence>